<dbReference type="PANTHER" id="PTHR38340">
    <property type="entry name" value="S-LAYER PROTEIN"/>
    <property type="match status" value="1"/>
</dbReference>
<evidence type="ECO:0000256" key="1">
    <source>
        <dbReference type="ARBA" id="ARBA00004613"/>
    </source>
</evidence>
<proteinExistence type="predicted"/>
<evidence type="ECO:0000313" key="4">
    <source>
        <dbReference type="EMBL" id="NYS25493.1"/>
    </source>
</evidence>
<dbReference type="AlphaFoldDB" id="A0A7Z0L0V0"/>
<dbReference type="Pfam" id="PF00353">
    <property type="entry name" value="HemolysinCabind"/>
    <property type="match status" value="3"/>
</dbReference>
<dbReference type="Gene3D" id="2.150.10.10">
    <property type="entry name" value="Serralysin-like metalloprotease, C-terminal"/>
    <property type="match status" value="2"/>
</dbReference>
<dbReference type="PRINTS" id="PR00313">
    <property type="entry name" value="CABNDNGRPT"/>
</dbReference>
<name>A0A7Z0L0V0_9RHOB</name>
<dbReference type="EMBL" id="JACBXS010000020">
    <property type="protein sequence ID" value="NYS25493.1"/>
    <property type="molecule type" value="Genomic_DNA"/>
</dbReference>
<sequence>MSNARISISYQDLLTVGSEVSKNAFGGIYTSYRPFENYQNVSVELGTTLLRWPGGTLSEDREDRYGLEFHALQNPDIPRPDLIDLVETTNDNNQTLSVIIPTKRYLSDVDSAAAETAAFMDRLTNGDFGAIRNELILEIGNEFYAHFDDVEGYARISEAILSEIKRSKDENPEFYSANKITVAMQMARNHNEDALLREHLSDDAKSVIDYMRTHRLSVRFESSNHRIDGDQERFALWSQAIEDAGGNTPGLYVSAWNSASWTRNEALESFILEHEKHDVSAPDISPTDLAERTNLRFEDFWENGRITLDNGQTVYTTHGLANRDYGAAKESHILEIFTSYAYHGLDVAAIYGVDIIHPSAFGVVNDTGTSLLGGAGAFGLMSRYLPGLSVTQLHSENTRPSGHSEEINTWGYNSDDYAVLFFGANAFSNLTETLEVEVNLEFLPVSVWGKTIKHETPEDWREIFGVPNSVIGEQSEEAKLYSSPSIEPLEFSVKDGVLSFTFAQDFETAAFIFAHNESGAAQIGEKSTQEATKLSSSLNSPNAITINDSQRFFGDASDNLILVNGSWNEVGGGAGNDVIVVSGSQGNTIWGGEGDDVIIAVRGDNILNGGPGNDRIIGGTGNDVIYGGEGDDIISVVSGDNRIYGGSGANIIFGGTGDDEISVYVSDTSAEPGAEGSFIYGVAGKNTLTGGYGSDTIIGGSGNDLITSYGDSNAIFGNGGHNTAHLYGDRDQYFAGIGREHVFLHGASSEIYIESTSKVIRIENFSSDAGHSIFFETPDQAGFADNPQQFVQDHATVNQWGNVEITLKSGEQRVILPGFRDIDMLAEHIGFWTPSQRLDDLVGKYSEYLDTSSIFSVSAFEGDLISESEAPEDDSPATYDDIAGSGISEEPSDTPEAVVRPELTVKIHGARIDDLSLKNAAGEVSVVGTKSSKNEFKFNMQEHQDIDDLLSLTFSTSSVARPTAADALDILRLAVGLPARFGDSSALELIAADVNGDGRVSASDALMALRMATGILEPDPIQVYHLLSNDDGFHRVDSDHGLNVADVPHNWELDLYGVGLGSLGTIPVLEVF</sequence>
<keyword evidence="5" id="KW-1185">Reference proteome</keyword>
<accession>A0A7Z0L0V0</accession>
<reference evidence="4 5" key="1">
    <citation type="journal article" date="2000" name="Arch. Microbiol.">
        <title>Rhodobaca bogoriensis gen. nov. and sp. nov., an alkaliphilic purple nonsulfur bacterium from African Rift Valley soda lakes.</title>
        <authorList>
            <person name="Milford A.D."/>
            <person name="Achenbach L.A."/>
            <person name="Jung D.O."/>
            <person name="Madigan M.T."/>
        </authorList>
    </citation>
    <scope>NUCLEOTIDE SEQUENCE [LARGE SCALE GENOMIC DNA]</scope>
    <source>
        <strain evidence="4 5">2376</strain>
    </source>
</reference>
<dbReference type="GO" id="GO:0005509">
    <property type="term" value="F:calcium ion binding"/>
    <property type="evidence" value="ECO:0007669"/>
    <property type="project" value="InterPro"/>
</dbReference>
<evidence type="ECO:0000313" key="5">
    <source>
        <dbReference type="Proteomes" id="UP000529417"/>
    </source>
</evidence>
<organism evidence="4 5">
    <name type="scientific">Rhabdonatronobacter sediminivivens</name>
    <dbReference type="NCBI Taxonomy" id="2743469"/>
    <lineage>
        <taxon>Bacteria</taxon>
        <taxon>Pseudomonadati</taxon>
        <taxon>Pseudomonadota</taxon>
        <taxon>Alphaproteobacteria</taxon>
        <taxon>Rhodobacterales</taxon>
        <taxon>Paracoccaceae</taxon>
        <taxon>Rhabdonatronobacter</taxon>
    </lineage>
</organism>
<dbReference type="Gene3D" id="1.10.1330.10">
    <property type="entry name" value="Dockerin domain"/>
    <property type="match status" value="1"/>
</dbReference>
<dbReference type="GO" id="GO:0000272">
    <property type="term" value="P:polysaccharide catabolic process"/>
    <property type="evidence" value="ECO:0007669"/>
    <property type="project" value="InterPro"/>
</dbReference>
<dbReference type="InterPro" id="IPR018511">
    <property type="entry name" value="Hemolysin-typ_Ca-bd_CS"/>
</dbReference>
<dbReference type="GO" id="GO:0005576">
    <property type="term" value="C:extracellular region"/>
    <property type="evidence" value="ECO:0007669"/>
    <property type="project" value="UniProtKB-SubCell"/>
</dbReference>
<dbReference type="PANTHER" id="PTHR38340:SF1">
    <property type="entry name" value="S-LAYER PROTEIN"/>
    <property type="match status" value="1"/>
</dbReference>
<comment type="caution">
    <text evidence="4">The sequence shown here is derived from an EMBL/GenBank/DDBJ whole genome shotgun (WGS) entry which is preliminary data.</text>
</comment>
<feature type="region of interest" description="Disordered" evidence="3">
    <location>
        <begin position="867"/>
        <end position="898"/>
    </location>
</feature>
<dbReference type="InterPro" id="IPR050557">
    <property type="entry name" value="RTX_toxin/Mannuronan_C5-epim"/>
</dbReference>
<dbReference type="InterPro" id="IPR001343">
    <property type="entry name" value="Hemolysn_Ca-bd"/>
</dbReference>
<dbReference type="InterPro" id="IPR011049">
    <property type="entry name" value="Serralysin-like_metalloprot_C"/>
</dbReference>
<dbReference type="Gene3D" id="3.20.20.80">
    <property type="entry name" value="Glycosidases"/>
    <property type="match status" value="1"/>
</dbReference>
<dbReference type="PROSITE" id="PS00330">
    <property type="entry name" value="HEMOLYSIN_CALCIUM"/>
    <property type="match status" value="1"/>
</dbReference>
<comment type="subcellular location">
    <subcellularLocation>
        <location evidence="1">Secreted</location>
    </subcellularLocation>
</comment>
<dbReference type="InterPro" id="IPR036439">
    <property type="entry name" value="Dockerin_dom_sf"/>
</dbReference>
<evidence type="ECO:0000256" key="2">
    <source>
        <dbReference type="ARBA" id="ARBA00022525"/>
    </source>
</evidence>
<keyword evidence="2" id="KW-0964">Secreted</keyword>
<evidence type="ECO:0000256" key="3">
    <source>
        <dbReference type="SAM" id="MobiDB-lite"/>
    </source>
</evidence>
<protein>
    <submittedName>
        <fullName evidence="4">Uncharacterized protein</fullName>
    </submittedName>
</protein>
<dbReference type="SUPFAM" id="SSF51120">
    <property type="entry name" value="beta-Roll"/>
    <property type="match status" value="1"/>
</dbReference>
<dbReference type="RefSeq" id="WP_179906237.1">
    <property type="nucleotide sequence ID" value="NZ_JACBXS010000020.1"/>
</dbReference>
<dbReference type="Proteomes" id="UP000529417">
    <property type="component" value="Unassembled WGS sequence"/>
</dbReference>
<gene>
    <name evidence="4" type="ORF">HUK65_10865</name>
</gene>